<keyword evidence="3" id="KW-1133">Transmembrane helix</keyword>
<keyword evidence="3" id="KW-0812">Transmembrane</keyword>
<keyword evidence="1" id="KW-0378">Hydrolase</keyword>
<dbReference type="InterPro" id="IPR023365">
    <property type="entry name" value="Sortase_dom-sf"/>
</dbReference>
<feature type="compositionally biased region" description="Low complexity" evidence="2">
    <location>
        <begin position="81"/>
        <end position="101"/>
    </location>
</feature>
<feature type="region of interest" description="Disordered" evidence="2">
    <location>
        <begin position="44"/>
        <end position="101"/>
    </location>
</feature>
<evidence type="ECO:0000256" key="3">
    <source>
        <dbReference type="SAM" id="Phobius"/>
    </source>
</evidence>
<keyword evidence="3" id="KW-0472">Membrane</keyword>
<sequence>MANENTSRRRRKKSSPMPMILIGVLVLVIFLAAVGIGVSLLGGKESGGDEDSSSSIAVIEPSSAGADSESEPEVPSADLQPSGDALPSDSSSSSSAAATSLDSIPSSFDPKLMEGDSGFFNIPSYKQINSDVKGWLCIPGTNINYPVLWANDVMYYIDKNIYKQTSKDGVVYAGPTVRFGNSDDISRNTVLFGHNWTNYSANPRIGNASDVMFAQLAAYHYREFANAYPYIWYSTDAEEMKWVIFAAFYTDIGFNYIEPNPGDEQFMQIVNGAKSRSRHNFDVDVKSTDKILTLSTCTRAYGSSDKQRFVVMARLLREGEQVKAVTVTNNPNPVLPSL</sequence>
<feature type="compositionally biased region" description="Low complexity" evidence="2">
    <location>
        <begin position="53"/>
        <end position="64"/>
    </location>
</feature>
<dbReference type="InterPro" id="IPR005754">
    <property type="entry name" value="Sortase"/>
</dbReference>
<gene>
    <name evidence="4" type="ORF">H8717_08710</name>
</gene>
<comment type="caution">
    <text evidence="4">The sequence shown here is derived from an EMBL/GenBank/DDBJ whole genome shotgun (WGS) entry which is preliminary data.</text>
</comment>
<evidence type="ECO:0000256" key="1">
    <source>
        <dbReference type="ARBA" id="ARBA00022801"/>
    </source>
</evidence>
<dbReference type="Gene3D" id="2.40.260.10">
    <property type="entry name" value="Sortase"/>
    <property type="match status" value="1"/>
</dbReference>
<organism evidence="4 5">
    <name type="scientific">Yanshouia hominis</name>
    <dbReference type="NCBI Taxonomy" id="2763673"/>
    <lineage>
        <taxon>Bacteria</taxon>
        <taxon>Bacillati</taxon>
        <taxon>Bacillota</taxon>
        <taxon>Clostridia</taxon>
        <taxon>Eubacteriales</taxon>
        <taxon>Oscillospiraceae</taxon>
        <taxon>Yanshouia</taxon>
    </lineage>
</organism>
<dbReference type="Proteomes" id="UP000658131">
    <property type="component" value="Unassembled WGS sequence"/>
</dbReference>
<protein>
    <submittedName>
        <fullName evidence="4">Class B sortase</fullName>
    </submittedName>
</protein>
<dbReference type="EMBL" id="JACRTB010000011">
    <property type="protein sequence ID" value="MBC8576485.1"/>
    <property type="molecule type" value="Genomic_DNA"/>
</dbReference>
<dbReference type="SUPFAM" id="SSF63817">
    <property type="entry name" value="Sortase"/>
    <property type="match status" value="1"/>
</dbReference>
<dbReference type="RefSeq" id="WP_262400004.1">
    <property type="nucleotide sequence ID" value="NZ_JACRTB010000011.1"/>
</dbReference>
<proteinExistence type="predicted"/>
<dbReference type="CDD" id="cd05826">
    <property type="entry name" value="Sortase_B"/>
    <property type="match status" value="1"/>
</dbReference>
<evidence type="ECO:0000256" key="2">
    <source>
        <dbReference type="SAM" id="MobiDB-lite"/>
    </source>
</evidence>
<reference evidence="4 5" key="1">
    <citation type="submission" date="2020-08" db="EMBL/GenBank/DDBJ databases">
        <title>Genome public.</title>
        <authorList>
            <person name="Liu C."/>
            <person name="Sun Q."/>
        </authorList>
    </citation>
    <scope>NUCLEOTIDE SEQUENCE [LARGE SCALE GENOMIC DNA]</scope>
    <source>
        <strain evidence="4 5">BX1</strain>
    </source>
</reference>
<accession>A0ABR7NJA9</accession>
<evidence type="ECO:0000313" key="4">
    <source>
        <dbReference type="EMBL" id="MBC8576485.1"/>
    </source>
</evidence>
<name>A0ABR7NJA9_9FIRM</name>
<feature type="transmembrane region" description="Helical" evidence="3">
    <location>
        <begin position="20"/>
        <end position="42"/>
    </location>
</feature>
<evidence type="ECO:0000313" key="5">
    <source>
        <dbReference type="Proteomes" id="UP000658131"/>
    </source>
</evidence>
<keyword evidence="5" id="KW-1185">Reference proteome</keyword>
<dbReference type="InterPro" id="IPR009835">
    <property type="entry name" value="SrtB"/>
</dbReference>
<dbReference type="Pfam" id="PF04203">
    <property type="entry name" value="Sortase"/>
    <property type="match status" value="1"/>
</dbReference>